<proteinExistence type="predicted"/>
<organism evidence="5 6">
    <name type="scientific">Vitrella brassicaformis (strain CCMP3155)</name>
    <dbReference type="NCBI Taxonomy" id="1169540"/>
    <lineage>
        <taxon>Eukaryota</taxon>
        <taxon>Sar</taxon>
        <taxon>Alveolata</taxon>
        <taxon>Colpodellida</taxon>
        <taxon>Vitrellaceae</taxon>
        <taxon>Vitrella</taxon>
    </lineage>
</organism>
<dbReference type="InterPro" id="IPR013320">
    <property type="entry name" value="ConA-like_dom_sf"/>
</dbReference>
<keyword evidence="2" id="KW-0378">Hydrolase</keyword>
<dbReference type="Proteomes" id="UP000041254">
    <property type="component" value="Unassembled WGS sequence"/>
</dbReference>
<dbReference type="InParanoid" id="A0A0G4GWW1"/>
<dbReference type="OrthoDB" id="419959at2759"/>
<evidence type="ECO:0000313" key="6">
    <source>
        <dbReference type="Proteomes" id="UP000041254"/>
    </source>
</evidence>
<evidence type="ECO:0000259" key="4">
    <source>
        <dbReference type="PROSITE" id="PS51762"/>
    </source>
</evidence>
<dbReference type="PROSITE" id="PS51762">
    <property type="entry name" value="GH16_2"/>
    <property type="match status" value="1"/>
</dbReference>
<feature type="domain" description="GH16" evidence="4">
    <location>
        <begin position="1"/>
        <end position="186"/>
    </location>
</feature>
<accession>A0A0G4GWW1</accession>
<dbReference type="VEuPathDB" id="CryptoDB:Vbra_10429"/>
<protein>
    <recommendedName>
        <fullName evidence="4">GH16 domain-containing protein</fullName>
    </recommendedName>
</protein>
<evidence type="ECO:0000256" key="2">
    <source>
        <dbReference type="ARBA" id="ARBA00022801"/>
    </source>
</evidence>
<dbReference type="PANTHER" id="PTHR10963">
    <property type="entry name" value="GLYCOSYL HYDROLASE-RELATED"/>
    <property type="match status" value="1"/>
</dbReference>
<dbReference type="EMBL" id="CDMY01000857">
    <property type="protein sequence ID" value="CEM35486.1"/>
    <property type="molecule type" value="Genomic_DNA"/>
</dbReference>
<keyword evidence="3" id="KW-0326">Glycosidase</keyword>
<evidence type="ECO:0000256" key="1">
    <source>
        <dbReference type="ARBA" id="ARBA00022729"/>
    </source>
</evidence>
<dbReference type="Pfam" id="PF00722">
    <property type="entry name" value="Glyco_hydro_16"/>
    <property type="match status" value="1"/>
</dbReference>
<keyword evidence="6" id="KW-1185">Reference proteome</keyword>
<dbReference type="GO" id="GO:0005975">
    <property type="term" value="P:carbohydrate metabolic process"/>
    <property type="evidence" value="ECO:0007669"/>
    <property type="project" value="InterPro"/>
</dbReference>
<dbReference type="InterPro" id="IPR000757">
    <property type="entry name" value="Beta-glucanase-like"/>
</dbReference>
<dbReference type="SUPFAM" id="SSF49899">
    <property type="entry name" value="Concanavalin A-like lectins/glucanases"/>
    <property type="match status" value="1"/>
</dbReference>
<keyword evidence="1" id="KW-0732">Signal</keyword>
<feature type="non-terminal residue" evidence="5">
    <location>
        <position position="1"/>
    </location>
</feature>
<dbReference type="Gene3D" id="2.60.120.200">
    <property type="match status" value="1"/>
</dbReference>
<evidence type="ECO:0000256" key="3">
    <source>
        <dbReference type="ARBA" id="ARBA00023295"/>
    </source>
</evidence>
<reference evidence="5 6" key="1">
    <citation type="submission" date="2014-11" db="EMBL/GenBank/DDBJ databases">
        <authorList>
            <person name="Zhu J."/>
            <person name="Qi W."/>
            <person name="Song R."/>
        </authorList>
    </citation>
    <scope>NUCLEOTIDE SEQUENCE [LARGE SCALE GENOMIC DNA]</scope>
</reference>
<gene>
    <name evidence="5" type="ORF">Vbra_10429</name>
</gene>
<dbReference type="InterPro" id="IPR050546">
    <property type="entry name" value="Glycosyl_Hydrlase_16"/>
</dbReference>
<dbReference type="PANTHER" id="PTHR10963:SF22">
    <property type="entry name" value="GLYCOSIDASE CRH2-RELATED"/>
    <property type="match status" value="1"/>
</dbReference>
<dbReference type="GO" id="GO:0004553">
    <property type="term" value="F:hydrolase activity, hydrolyzing O-glycosyl compounds"/>
    <property type="evidence" value="ECO:0007669"/>
    <property type="project" value="InterPro"/>
</dbReference>
<sequence>FKYGRFETRLFPSIEVDGTVATFFLFKNDSDKVEGASWQEIDFEVHGMGIHSDKPIQTNMISGAIGERSMSEKFFAAPGRPGRKAAQTKAIKRGFHHFAVEWTPDHVSWYFDERRMRRVVSCDAPGADAEECSPEVSQLNGTMNLRMSLWPVDPALNWAGVFDEKHTKLPLTVYYDYVKVYDYDPISKGFSLKWADDFTSFNSSRWEAGTHTFDRNYAHFRPDKAIIVEGDDVNASYLALSLTPANASIVVPVPRDTKRNRYEHKEVCEAGTTVVWEKGLRYEGGILSFAMHVPADDGLVQCAAACAKTAGCSLFSVYDRSDCTGFVSPARQVQDERADAGFICMDGEPADDRVFRHLREL</sequence>
<dbReference type="AlphaFoldDB" id="A0A0G4GWW1"/>
<name>A0A0G4GWW1_VITBC</name>
<evidence type="ECO:0000313" key="5">
    <source>
        <dbReference type="EMBL" id="CEM35486.1"/>
    </source>
</evidence>